<evidence type="ECO:0000259" key="2">
    <source>
        <dbReference type="Pfam" id="PF07883"/>
    </source>
</evidence>
<proteinExistence type="predicted"/>
<feature type="domain" description="Cupin type-2" evidence="2">
    <location>
        <begin position="46"/>
        <end position="115"/>
    </location>
</feature>
<keyword evidence="4" id="KW-1185">Reference proteome</keyword>
<reference evidence="4" key="1">
    <citation type="journal article" date="2019" name="Int. J. Syst. Evol. Microbiol.">
        <title>The Global Catalogue of Microorganisms (GCM) 10K type strain sequencing project: providing services to taxonomists for standard genome sequencing and annotation.</title>
        <authorList>
            <consortium name="The Broad Institute Genomics Platform"/>
            <consortium name="The Broad Institute Genome Sequencing Center for Infectious Disease"/>
            <person name="Wu L."/>
            <person name="Ma J."/>
        </authorList>
    </citation>
    <scope>NUCLEOTIDE SEQUENCE [LARGE SCALE GENOMIC DNA]</scope>
    <source>
        <strain evidence="4">CGMCC 4.7608</strain>
    </source>
</reference>
<dbReference type="PANTHER" id="PTHR35848">
    <property type="entry name" value="OXALATE-BINDING PROTEIN"/>
    <property type="match status" value="1"/>
</dbReference>
<protein>
    <submittedName>
        <fullName evidence="3">Cupin domain-containing protein</fullName>
    </submittedName>
</protein>
<dbReference type="InterPro" id="IPR051610">
    <property type="entry name" value="GPI/OXD"/>
</dbReference>
<evidence type="ECO:0000313" key="3">
    <source>
        <dbReference type="EMBL" id="MFC4490263.1"/>
    </source>
</evidence>
<dbReference type="Pfam" id="PF07883">
    <property type="entry name" value="Cupin_2"/>
    <property type="match status" value="1"/>
</dbReference>
<comment type="caution">
    <text evidence="3">The sequence shown here is derived from an EMBL/GenBank/DDBJ whole genome shotgun (WGS) entry which is preliminary data.</text>
</comment>
<gene>
    <name evidence="3" type="ORF">ACFO0R_11580</name>
</gene>
<name>A0ABV8ZVL9_9NEIS</name>
<dbReference type="InterPro" id="IPR014710">
    <property type="entry name" value="RmlC-like_jellyroll"/>
</dbReference>
<organism evidence="3 4">
    <name type="scientific">Chromobacterium aquaticum</name>
    <dbReference type="NCBI Taxonomy" id="467180"/>
    <lineage>
        <taxon>Bacteria</taxon>
        <taxon>Pseudomonadati</taxon>
        <taxon>Pseudomonadota</taxon>
        <taxon>Betaproteobacteria</taxon>
        <taxon>Neisseriales</taxon>
        <taxon>Chromobacteriaceae</taxon>
        <taxon>Chromobacterium</taxon>
    </lineage>
</organism>
<dbReference type="Proteomes" id="UP001595999">
    <property type="component" value="Unassembled WGS sequence"/>
</dbReference>
<dbReference type="Gene3D" id="2.60.120.10">
    <property type="entry name" value="Jelly Rolls"/>
    <property type="match status" value="1"/>
</dbReference>
<keyword evidence="1" id="KW-0479">Metal-binding</keyword>
<dbReference type="SUPFAM" id="SSF51182">
    <property type="entry name" value="RmlC-like cupins"/>
    <property type="match status" value="1"/>
</dbReference>
<dbReference type="RefSeq" id="WP_053074489.1">
    <property type="nucleotide sequence ID" value="NZ_JAJOHW010000082.1"/>
</dbReference>
<dbReference type="InterPro" id="IPR011051">
    <property type="entry name" value="RmlC_Cupin_sf"/>
</dbReference>
<dbReference type="InterPro" id="IPR013096">
    <property type="entry name" value="Cupin_2"/>
</dbReference>
<evidence type="ECO:0000256" key="1">
    <source>
        <dbReference type="ARBA" id="ARBA00022723"/>
    </source>
</evidence>
<evidence type="ECO:0000313" key="4">
    <source>
        <dbReference type="Proteomes" id="UP001595999"/>
    </source>
</evidence>
<dbReference type="CDD" id="cd02224">
    <property type="entry name" value="cupin_SPO2919-like"/>
    <property type="match status" value="1"/>
</dbReference>
<sequence length="175" mass="18951">MSKPPNVVNIEQVAAVDYREGEVWGGSYQPLTPALDALPGRLGANLTRLPPGRVGCPFHAHAREDEIFYVLSGRGVLRLGDSVQEIGPGDCVSCPAGHGVAHQIANPFDEDLVYLGIGVNDPHEVCVYPDSGKVLVRHLKQVGRLEGAPYYDGEPPRPRVFDLLERGVQPAPKKK</sequence>
<dbReference type="PANTHER" id="PTHR35848:SF6">
    <property type="entry name" value="CUPIN TYPE-2 DOMAIN-CONTAINING PROTEIN"/>
    <property type="match status" value="1"/>
</dbReference>
<dbReference type="EMBL" id="JBHSEK010000006">
    <property type="protein sequence ID" value="MFC4490263.1"/>
    <property type="molecule type" value="Genomic_DNA"/>
</dbReference>
<accession>A0ABV8ZVL9</accession>